<dbReference type="GO" id="GO:0035329">
    <property type="term" value="P:hippo signaling"/>
    <property type="evidence" value="ECO:0007669"/>
    <property type="project" value="TreeGrafter"/>
</dbReference>
<dbReference type="AlphaFoldDB" id="A0A915I0Q0"/>
<dbReference type="GO" id="GO:0005667">
    <property type="term" value="C:transcription regulator complex"/>
    <property type="evidence" value="ECO:0007669"/>
    <property type="project" value="TreeGrafter"/>
</dbReference>
<dbReference type="Pfam" id="PF01285">
    <property type="entry name" value="TEA"/>
    <property type="match status" value="1"/>
</dbReference>
<dbReference type="Proteomes" id="UP000887565">
    <property type="component" value="Unplaced"/>
</dbReference>
<evidence type="ECO:0000259" key="7">
    <source>
        <dbReference type="PROSITE" id="PS51088"/>
    </source>
</evidence>
<keyword evidence="4" id="KW-0539">Nucleus</keyword>
<comment type="subcellular location">
    <subcellularLocation>
        <location evidence="1">Nucleus</location>
    </subcellularLocation>
</comment>
<proteinExistence type="predicted"/>
<reference evidence="9" key="1">
    <citation type="submission" date="2022-11" db="UniProtKB">
        <authorList>
            <consortium name="WormBaseParasite"/>
        </authorList>
    </citation>
    <scope>IDENTIFICATION</scope>
</reference>
<feature type="domain" description="TEA" evidence="7">
    <location>
        <begin position="84"/>
        <end position="167"/>
    </location>
</feature>
<name>A0A915I0Q0_ROMCU</name>
<dbReference type="GO" id="GO:0000981">
    <property type="term" value="F:DNA-binding transcription factor activity, RNA polymerase II-specific"/>
    <property type="evidence" value="ECO:0007669"/>
    <property type="project" value="TreeGrafter"/>
</dbReference>
<sequence>MDHHSIARNNINSSNHSNGNVDCCQESLNDIDSENGVKFGHCWPLPGGGSNNNNVGSPHSVHSTGSQASSSTGTLASASGLTSVPNGGGVGVNADQSSNDMAAAAADAEGVWSADIDQSFQEALAIYPPCGRNELIARYIKLRTGKTRTRKQVSSHIQVLARKKAREYQAKIKILQVLKIYFSPSKLRLFLVGR</sequence>
<evidence type="ECO:0000256" key="2">
    <source>
        <dbReference type="ARBA" id="ARBA00023015"/>
    </source>
</evidence>
<evidence type="ECO:0000313" key="8">
    <source>
        <dbReference type="Proteomes" id="UP000887565"/>
    </source>
</evidence>
<dbReference type="InterPro" id="IPR038096">
    <property type="entry name" value="TEA/ATTS_sf"/>
</dbReference>
<organism evidence="8 9">
    <name type="scientific">Romanomermis culicivorax</name>
    <name type="common">Nematode worm</name>
    <dbReference type="NCBI Taxonomy" id="13658"/>
    <lineage>
        <taxon>Eukaryota</taxon>
        <taxon>Metazoa</taxon>
        <taxon>Ecdysozoa</taxon>
        <taxon>Nematoda</taxon>
        <taxon>Enoplea</taxon>
        <taxon>Dorylaimia</taxon>
        <taxon>Mermithida</taxon>
        <taxon>Mermithoidea</taxon>
        <taxon>Mermithidae</taxon>
        <taxon>Romanomermis</taxon>
    </lineage>
</organism>
<dbReference type="InterPro" id="IPR000818">
    <property type="entry name" value="TEA/ATTS_dom"/>
</dbReference>
<feature type="region of interest" description="Disordered" evidence="6">
    <location>
        <begin position="53"/>
        <end position="82"/>
    </location>
</feature>
<protein>
    <submittedName>
        <fullName evidence="9">TEA domain-containing protein</fullName>
    </submittedName>
</protein>
<dbReference type="SMART" id="SM00426">
    <property type="entry name" value="TEA"/>
    <property type="match status" value="1"/>
</dbReference>
<evidence type="ECO:0000256" key="5">
    <source>
        <dbReference type="PROSITE-ProRule" id="PRU00505"/>
    </source>
</evidence>
<dbReference type="GO" id="GO:0000978">
    <property type="term" value="F:RNA polymerase II cis-regulatory region sequence-specific DNA binding"/>
    <property type="evidence" value="ECO:0007669"/>
    <property type="project" value="TreeGrafter"/>
</dbReference>
<dbReference type="WBParaSite" id="nRc.2.0.1.t07693-RA">
    <property type="protein sequence ID" value="nRc.2.0.1.t07693-RA"/>
    <property type="gene ID" value="nRc.2.0.1.g07693"/>
</dbReference>
<accession>A0A915I0Q0</accession>
<dbReference type="GO" id="GO:0048568">
    <property type="term" value="P:embryonic organ development"/>
    <property type="evidence" value="ECO:0007669"/>
    <property type="project" value="TreeGrafter"/>
</dbReference>
<dbReference type="PROSITE" id="PS00554">
    <property type="entry name" value="TEA_1"/>
    <property type="match status" value="1"/>
</dbReference>
<keyword evidence="8" id="KW-1185">Reference proteome</keyword>
<feature type="DNA-binding region" description="TEA" evidence="5">
    <location>
        <begin position="84"/>
        <end position="167"/>
    </location>
</feature>
<dbReference type="PROSITE" id="PS51088">
    <property type="entry name" value="TEA_2"/>
    <property type="match status" value="1"/>
</dbReference>
<evidence type="ECO:0000256" key="1">
    <source>
        <dbReference type="ARBA" id="ARBA00004123"/>
    </source>
</evidence>
<keyword evidence="2" id="KW-0805">Transcription regulation</keyword>
<keyword evidence="3" id="KW-0804">Transcription</keyword>
<evidence type="ECO:0000256" key="3">
    <source>
        <dbReference type="ARBA" id="ARBA00023163"/>
    </source>
</evidence>
<evidence type="ECO:0000256" key="4">
    <source>
        <dbReference type="ARBA" id="ARBA00023242"/>
    </source>
</evidence>
<dbReference type="GO" id="GO:0005634">
    <property type="term" value="C:nucleus"/>
    <property type="evidence" value="ECO:0007669"/>
    <property type="project" value="UniProtKB-SubCell"/>
</dbReference>
<evidence type="ECO:0000256" key="6">
    <source>
        <dbReference type="SAM" id="MobiDB-lite"/>
    </source>
</evidence>
<dbReference type="PANTHER" id="PTHR11834:SF0">
    <property type="entry name" value="PROTEIN SCALLOPED"/>
    <property type="match status" value="1"/>
</dbReference>
<dbReference type="PANTHER" id="PTHR11834">
    <property type="entry name" value="TRANSCRIPTIONAL ENHANCER FACTOR TEF RELATED"/>
    <property type="match status" value="1"/>
</dbReference>
<dbReference type="InterPro" id="IPR050937">
    <property type="entry name" value="TEC1_TEAD_TF"/>
</dbReference>
<dbReference type="Gene3D" id="6.10.20.40">
    <property type="entry name" value="TEA/ATTS domain"/>
    <property type="match status" value="1"/>
</dbReference>
<evidence type="ECO:0000313" key="9">
    <source>
        <dbReference type="WBParaSite" id="nRc.2.0.1.t07693-RA"/>
    </source>
</evidence>